<gene>
    <name evidence="2" type="ORF">RDB_LOCUS3001</name>
</gene>
<dbReference type="Proteomes" id="UP000663888">
    <property type="component" value="Unassembled WGS sequence"/>
</dbReference>
<organism evidence="2 3">
    <name type="scientific">Rhizoctonia solani</name>
    <dbReference type="NCBI Taxonomy" id="456999"/>
    <lineage>
        <taxon>Eukaryota</taxon>
        <taxon>Fungi</taxon>
        <taxon>Dikarya</taxon>
        <taxon>Basidiomycota</taxon>
        <taxon>Agaricomycotina</taxon>
        <taxon>Agaricomycetes</taxon>
        <taxon>Cantharellales</taxon>
        <taxon>Ceratobasidiaceae</taxon>
        <taxon>Rhizoctonia</taxon>
    </lineage>
</organism>
<evidence type="ECO:0000313" key="3">
    <source>
        <dbReference type="Proteomes" id="UP000663888"/>
    </source>
</evidence>
<dbReference type="Gene3D" id="1.20.930.20">
    <property type="entry name" value="Adaptor protein Cbl, N-terminal domain"/>
    <property type="match status" value="1"/>
</dbReference>
<name>A0A8H2WTN4_9AGAM</name>
<dbReference type="InterPro" id="IPR036537">
    <property type="entry name" value="Adaptor_Cbl_N_dom_sf"/>
</dbReference>
<protein>
    <submittedName>
        <fullName evidence="2">Uncharacterized protein</fullName>
    </submittedName>
</protein>
<comment type="caution">
    <text evidence="2">The sequence shown here is derived from an EMBL/GenBank/DDBJ whole genome shotgun (WGS) entry which is preliminary data.</text>
</comment>
<sequence>MIHPTWTVSETQAEETPTTAQSDEWQALSKALQALEIAERNRQDYDQLASELTHLVQTLQAHLPDSKPKRMPYSIENVARAIGEQVAHIKQQQGRSGLDQALRASDNESSIIKCYRMIENIFRQLQIDISLSIWDLTHDQWVVRVVQKSS</sequence>
<reference evidence="2" key="1">
    <citation type="submission" date="2021-01" db="EMBL/GenBank/DDBJ databases">
        <authorList>
            <person name="Kaushik A."/>
        </authorList>
    </citation>
    <scope>NUCLEOTIDE SEQUENCE</scope>
    <source>
        <strain evidence="2">AG4-R118</strain>
    </source>
</reference>
<evidence type="ECO:0000256" key="1">
    <source>
        <dbReference type="SAM" id="MobiDB-lite"/>
    </source>
</evidence>
<dbReference type="GO" id="GO:0007166">
    <property type="term" value="P:cell surface receptor signaling pathway"/>
    <property type="evidence" value="ECO:0007669"/>
    <property type="project" value="InterPro"/>
</dbReference>
<evidence type="ECO:0000313" key="2">
    <source>
        <dbReference type="EMBL" id="CAE6399996.1"/>
    </source>
</evidence>
<feature type="region of interest" description="Disordered" evidence="1">
    <location>
        <begin position="1"/>
        <end position="23"/>
    </location>
</feature>
<proteinExistence type="predicted"/>
<dbReference type="AlphaFoldDB" id="A0A8H2WTN4"/>
<accession>A0A8H2WTN4</accession>
<dbReference type="EMBL" id="CAJMWX010000078">
    <property type="protein sequence ID" value="CAE6399996.1"/>
    <property type="molecule type" value="Genomic_DNA"/>
</dbReference>
<feature type="compositionally biased region" description="Low complexity" evidence="1">
    <location>
        <begin position="10"/>
        <end position="21"/>
    </location>
</feature>